<keyword evidence="1" id="KW-0175">Coiled coil</keyword>
<organism evidence="2 3">
    <name type="scientific">Caenorhabditis angaria</name>
    <dbReference type="NCBI Taxonomy" id="860376"/>
    <lineage>
        <taxon>Eukaryota</taxon>
        <taxon>Metazoa</taxon>
        <taxon>Ecdysozoa</taxon>
        <taxon>Nematoda</taxon>
        <taxon>Chromadorea</taxon>
        <taxon>Rhabditida</taxon>
        <taxon>Rhabditina</taxon>
        <taxon>Rhabditomorpha</taxon>
        <taxon>Rhabditoidea</taxon>
        <taxon>Rhabditidae</taxon>
        <taxon>Peloderinae</taxon>
        <taxon>Caenorhabditis</taxon>
    </lineage>
</organism>
<comment type="caution">
    <text evidence="2">The sequence shown here is derived from an EMBL/GenBank/DDBJ whole genome shotgun (WGS) entry which is preliminary data.</text>
</comment>
<keyword evidence="3" id="KW-1185">Reference proteome</keyword>
<evidence type="ECO:0000313" key="2">
    <source>
        <dbReference type="EMBL" id="CAI5447117.1"/>
    </source>
</evidence>
<name>A0A9P1IPQ0_9PELO</name>
<proteinExistence type="predicted"/>
<protein>
    <submittedName>
        <fullName evidence="2">Uncharacterized protein</fullName>
    </submittedName>
</protein>
<reference evidence="2" key="1">
    <citation type="submission" date="2022-11" db="EMBL/GenBank/DDBJ databases">
        <authorList>
            <person name="Kikuchi T."/>
        </authorList>
    </citation>
    <scope>NUCLEOTIDE SEQUENCE</scope>
    <source>
        <strain evidence="2">PS1010</strain>
    </source>
</reference>
<evidence type="ECO:0000313" key="3">
    <source>
        <dbReference type="Proteomes" id="UP001152747"/>
    </source>
</evidence>
<sequence length="668" mass="80213">MATWTFDQFIDLLQYETKTQIRSPKHLQNDEEKLIFKGNMLIRRSETFTDIKIIHFLKRYCEMEIHGTAEEMLEYFKRIDRIEQNEFRDPSSFPKYTDVSGDIICVSNSDAIRYIRSSWGKKIREFMNFEKKNDEERVIQYIWHIMGLSELPNNKQHKMITDDSWKHIYEKLCDVCNIEKLGYVEEDAENQENEAVEKWLDEFKKQKSDWYAYLASIIESRNGLKKTYDVVTNFRNAVKSLQDELKFLVEPIQQVSPNYKPVVRRFKGANYEFYLAKEVSNAFPDENVIVENGNELLYRRVFIVDSQTFDGTIAKYGADSVIIVEIPIETNSRNNTYPICSSYGSLCRPVWEEIEEKLYDIIVYRKHFMTSDKNVLKTYDLIEQSEFSDFIEYPRMYLRTNVVSDTYRRSYEIKLVETANKSAIHIPYQRVYPKLQVIEIIKKLVENHYIEDKEIKGIIDKVFEVMPYEFLNYKQMHDLYYQVILRNIIKLCPKIAKLRENQGKYKKNRESDLIYNVVENFYASKNKKNFDCETKKMEDLQNEITVMKRREQKYHEEVGRLKEQLEKSETNQLDEIRKLKVQFEKREANHLEENRKLRENQEKYEKQQQDLMRAFSELKNRLQKNQNDLIDSISSNLNNLSVTYPNSREIQKAKRDLEKFEENFNVFE</sequence>
<dbReference type="AlphaFoldDB" id="A0A9P1IPQ0"/>
<dbReference type="EMBL" id="CANHGI010000004">
    <property type="protein sequence ID" value="CAI5447117.1"/>
    <property type="molecule type" value="Genomic_DNA"/>
</dbReference>
<evidence type="ECO:0000256" key="1">
    <source>
        <dbReference type="SAM" id="Coils"/>
    </source>
</evidence>
<gene>
    <name evidence="2" type="ORF">CAMP_LOCUS9754</name>
</gene>
<accession>A0A9P1IPQ0</accession>
<feature type="coiled-coil region" evidence="1">
    <location>
        <begin position="530"/>
        <end position="628"/>
    </location>
</feature>
<dbReference type="Proteomes" id="UP001152747">
    <property type="component" value="Unassembled WGS sequence"/>
</dbReference>